<evidence type="ECO:0000313" key="1">
    <source>
        <dbReference type="EMBL" id="KAF7492680.1"/>
    </source>
</evidence>
<dbReference type="EMBL" id="WVUK01000056">
    <property type="protein sequence ID" value="KAF7492680.1"/>
    <property type="molecule type" value="Genomic_DNA"/>
</dbReference>
<evidence type="ECO:0000313" key="2">
    <source>
        <dbReference type="EnsemblMetazoa" id="KAF7492680.1"/>
    </source>
</evidence>
<dbReference type="Proteomes" id="UP000070412">
    <property type="component" value="Unassembled WGS sequence"/>
</dbReference>
<proteinExistence type="predicted"/>
<dbReference type="EnsemblMetazoa" id="SSS_1462s_mrna">
    <property type="protein sequence ID" value="KAF7492680.1"/>
    <property type="gene ID" value="SSS_1462"/>
</dbReference>
<gene>
    <name evidence="1" type="ORF">SSS_1462</name>
</gene>
<keyword evidence="3" id="KW-1185">Reference proteome</keyword>
<reference evidence="1" key="2">
    <citation type="submission" date="2020-01" db="EMBL/GenBank/DDBJ databases">
        <authorList>
            <person name="Korhonen P.K.K."/>
            <person name="Guangxu M.G."/>
            <person name="Wang T.W."/>
            <person name="Stroehlein A.J.S."/>
            <person name="Young N.D."/>
            <person name="Ang C.-S.A."/>
            <person name="Fernando D.W.F."/>
            <person name="Lu H.L."/>
            <person name="Taylor S.T."/>
            <person name="Ehtesham M.E.M."/>
            <person name="Najaraj S.H.N."/>
            <person name="Harsha G.H.G."/>
            <person name="Madugundu A.M."/>
            <person name="Renuse S.R."/>
            <person name="Holt D.H."/>
            <person name="Pandey A.P."/>
            <person name="Papenfuss A.P."/>
            <person name="Gasser R.B.G."/>
            <person name="Fischer K.F."/>
        </authorList>
    </citation>
    <scope>NUCLEOTIDE SEQUENCE</scope>
    <source>
        <strain evidence="1">SSS_KF_BRIS2020</strain>
    </source>
</reference>
<evidence type="ECO:0000313" key="3">
    <source>
        <dbReference type="Proteomes" id="UP000070412"/>
    </source>
</evidence>
<name>A0A834RA60_SARSC</name>
<reference evidence="3" key="1">
    <citation type="journal article" date="2020" name="PLoS Negl. Trop. Dis.">
        <title>High-quality nuclear genome for Sarcoptes scabiei-A critical resource for a neglected parasite.</title>
        <authorList>
            <person name="Korhonen P.K."/>
            <person name="Gasser R.B."/>
            <person name="Ma G."/>
            <person name="Wang T."/>
            <person name="Stroehlein A.J."/>
            <person name="Young N.D."/>
            <person name="Ang C.S."/>
            <person name="Fernando D.D."/>
            <person name="Lu H.C."/>
            <person name="Taylor S."/>
            <person name="Reynolds S.L."/>
            <person name="Mofiz E."/>
            <person name="Najaraj S.H."/>
            <person name="Gowda H."/>
            <person name="Madugundu A."/>
            <person name="Renuse S."/>
            <person name="Holt D."/>
            <person name="Pandey A."/>
            <person name="Papenfuss A.T."/>
            <person name="Fischer K."/>
        </authorList>
    </citation>
    <scope>NUCLEOTIDE SEQUENCE [LARGE SCALE GENOMIC DNA]</scope>
</reference>
<reference evidence="2" key="3">
    <citation type="submission" date="2022-06" db="UniProtKB">
        <authorList>
            <consortium name="EnsemblMetazoa"/>
        </authorList>
    </citation>
    <scope>IDENTIFICATION</scope>
</reference>
<protein>
    <submittedName>
        <fullName evidence="1 2">Uncharacterized protein</fullName>
    </submittedName>
</protein>
<organism evidence="1">
    <name type="scientific">Sarcoptes scabiei</name>
    <name type="common">Itch mite</name>
    <name type="synonym">Acarus scabiei</name>
    <dbReference type="NCBI Taxonomy" id="52283"/>
    <lineage>
        <taxon>Eukaryota</taxon>
        <taxon>Metazoa</taxon>
        <taxon>Ecdysozoa</taxon>
        <taxon>Arthropoda</taxon>
        <taxon>Chelicerata</taxon>
        <taxon>Arachnida</taxon>
        <taxon>Acari</taxon>
        <taxon>Acariformes</taxon>
        <taxon>Sarcoptiformes</taxon>
        <taxon>Astigmata</taxon>
        <taxon>Psoroptidia</taxon>
        <taxon>Sarcoptoidea</taxon>
        <taxon>Sarcoptidae</taxon>
        <taxon>Sarcoptinae</taxon>
        <taxon>Sarcoptes</taxon>
    </lineage>
</organism>
<accession>A0A834RA60</accession>
<dbReference type="AlphaFoldDB" id="A0A834RA60"/>
<sequence length="206" mass="24426">MSAGFDDDDDDADLMQNPFFSLTKNVTIDKYLEKIEMIDENVSITIQSQSDLKTDDVVNIEDDDNQDRVFQYCPMCDKQNQKIDHIKKCSVKFEVLPKDLMKVLRMVPKIKIAKKRSKKIKAKSEQRVEKSNLIYDQYRKILIFDEKFRQELIERNVSKLKTKSNLNDFHNSSDRLPQIWTVSYLLGHCEEYIVEDFRKCFDHQNV</sequence>